<comment type="subcellular location">
    <subcellularLocation>
        <location evidence="1">Cell inner membrane</location>
        <topology evidence="1">Multi-pass membrane protein</topology>
    </subcellularLocation>
</comment>
<keyword evidence="5 9" id="KW-0812">Transmembrane</keyword>
<evidence type="ECO:0000256" key="6">
    <source>
        <dbReference type="ARBA" id="ARBA00022989"/>
    </source>
</evidence>
<evidence type="ECO:0000256" key="1">
    <source>
        <dbReference type="ARBA" id="ARBA00004429"/>
    </source>
</evidence>
<feature type="domain" description="Tripartite ATP-independent periplasmic transporters DctQ component" evidence="10">
    <location>
        <begin position="26"/>
        <end position="159"/>
    </location>
</feature>
<evidence type="ECO:0000256" key="9">
    <source>
        <dbReference type="SAM" id="Phobius"/>
    </source>
</evidence>
<dbReference type="InterPro" id="IPR007387">
    <property type="entry name" value="TRAP_DctQ"/>
</dbReference>
<feature type="transmembrane region" description="Helical" evidence="9">
    <location>
        <begin position="14"/>
        <end position="40"/>
    </location>
</feature>
<dbReference type="RefSeq" id="WP_054196247.1">
    <property type="nucleotide sequence ID" value="NZ_CABMKQ010000002.1"/>
</dbReference>
<protein>
    <submittedName>
        <fullName evidence="11">TRAP-type transport system, small permease</fullName>
    </submittedName>
</protein>
<feature type="transmembrane region" description="Helical" evidence="9">
    <location>
        <begin position="134"/>
        <end position="156"/>
    </location>
</feature>
<dbReference type="KEGG" id="ccoc:CCON33237_0492"/>
<dbReference type="AlphaFoldDB" id="A0A0M4SLW7"/>
<proteinExistence type="inferred from homology"/>
<evidence type="ECO:0000256" key="5">
    <source>
        <dbReference type="ARBA" id="ARBA00022692"/>
    </source>
</evidence>
<accession>A0A0M4SLW7</accession>
<dbReference type="GeneID" id="28662162"/>
<evidence type="ECO:0000313" key="12">
    <source>
        <dbReference type="Proteomes" id="UP000066049"/>
    </source>
</evidence>
<dbReference type="Pfam" id="PF04290">
    <property type="entry name" value="DctQ"/>
    <property type="match status" value="1"/>
</dbReference>
<comment type="similarity">
    <text evidence="8">Belongs to the TRAP transporter small permease family.</text>
</comment>
<name>A0A0M4SLW7_9BACT</name>
<evidence type="ECO:0000259" key="10">
    <source>
        <dbReference type="Pfam" id="PF04290"/>
    </source>
</evidence>
<sequence>MQKVEKFFDKVGDIVGYICMFIMALMIIDVFFNVVARYFFSYGNVAFQELEWHFFAVIFLLGMSYALKEDAHVRVDIFYAKFSPKNKALINMIGTVIFVIPFALLVSNLSFEFVSDAYTSAEASADPGGLTHRWIIKALIPFSFYLLVFFAIGFFIRNFNLYKKAKKGE</sequence>
<evidence type="ECO:0000256" key="3">
    <source>
        <dbReference type="ARBA" id="ARBA00022475"/>
    </source>
</evidence>
<dbReference type="GO" id="GO:0005886">
    <property type="term" value="C:plasma membrane"/>
    <property type="evidence" value="ECO:0007669"/>
    <property type="project" value="UniProtKB-SubCell"/>
</dbReference>
<evidence type="ECO:0000256" key="2">
    <source>
        <dbReference type="ARBA" id="ARBA00022448"/>
    </source>
</evidence>
<dbReference type="EMBL" id="CP012541">
    <property type="protein sequence ID" value="ALF47196.1"/>
    <property type="molecule type" value="Genomic_DNA"/>
</dbReference>
<keyword evidence="4" id="KW-0997">Cell inner membrane</keyword>
<dbReference type="Proteomes" id="UP000066049">
    <property type="component" value="Chromosome"/>
</dbReference>
<keyword evidence="7 9" id="KW-0472">Membrane</keyword>
<organism evidence="11 12">
    <name type="scientific">Campylobacter concisus</name>
    <dbReference type="NCBI Taxonomy" id="199"/>
    <lineage>
        <taxon>Bacteria</taxon>
        <taxon>Pseudomonadati</taxon>
        <taxon>Campylobacterota</taxon>
        <taxon>Epsilonproteobacteria</taxon>
        <taxon>Campylobacterales</taxon>
        <taxon>Campylobacteraceae</taxon>
        <taxon>Campylobacter</taxon>
    </lineage>
</organism>
<dbReference type="InterPro" id="IPR055348">
    <property type="entry name" value="DctQ"/>
</dbReference>
<evidence type="ECO:0000313" key="11">
    <source>
        <dbReference type="EMBL" id="ALF47196.1"/>
    </source>
</evidence>
<keyword evidence="2" id="KW-0813">Transport</keyword>
<dbReference type="PANTHER" id="PTHR35011:SF4">
    <property type="entry name" value="SLL1102 PROTEIN"/>
    <property type="match status" value="1"/>
</dbReference>
<reference evidence="12" key="1">
    <citation type="submission" date="2015-08" db="EMBL/GenBank/DDBJ databases">
        <title>Comparative genomics of the Campylobacter concisus group.</title>
        <authorList>
            <person name="Miller W.G."/>
            <person name="Yee E."/>
            <person name="Chapman M.H."/>
            <person name="Huynh S."/>
            <person name="Bono J.L."/>
            <person name="On S.L.W."/>
            <person name="St Leger J."/>
            <person name="Foster G."/>
            <person name="Parker C.T."/>
        </authorList>
    </citation>
    <scope>NUCLEOTIDE SEQUENCE [LARGE SCALE GENOMIC DNA]</scope>
    <source>
        <strain evidence="12">ATCC 33237</strain>
    </source>
</reference>
<dbReference type="PATRIC" id="fig|199.248.peg.518"/>
<evidence type="ECO:0000256" key="8">
    <source>
        <dbReference type="ARBA" id="ARBA00038436"/>
    </source>
</evidence>
<evidence type="ECO:0000256" key="7">
    <source>
        <dbReference type="ARBA" id="ARBA00023136"/>
    </source>
</evidence>
<keyword evidence="6 9" id="KW-1133">Transmembrane helix</keyword>
<gene>
    <name evidence="11" type="ORF">CCON33237_0492</name>
</gene>
<feature type="transmembrane region" description="Helical" evidence="9">
    <location>
        <begin position="52"/>
        <end position="67"/>
    </location>
</feature>
<keyword evidence="3" id="KW-1003">Cell membrane</keyword>
<dbReference type="PANTHER" id="PTHR35011">
    <property type="entry name" value="2,3-DIKETO-L-GULONATE TRAP TRANSPORTER SMALL PERMEASE PROTEIN YIAM"/>
    <property type="match status" value="1"/>
</dbReference>
<feature type="transmembrane region" description="Helical" evidence="9">
    <location>
        <begin position="88"/>
        <end position="114"/>
    </location>
</feature>
<evidence type="ECO:0000256" key="4">
    <source>
        <dbReference type="ARBA" id="ARBA00022519"/>
    </source>
</evidence>